<gene>
    <name evidence="2" type="ORF">GCM10009799_17070</name>
</gene>
<dbReference type="PANTHER" id="PTHR43784:SF2">
    <property type="entry name" value="GDSL-LIKE LIPASE_ACYLHYDROLASE, PUTATIVE (AFU_ORTHOLOGUE AFUA_2G00820)-RELATED"/>
    <property type="match status" value="1"/>
</dbReference>
<organism evidence="2 3">
    <name type="scientific">Nocardiopsis rhodophaea</name>
    <dbReference type="NCBI Taxonomy" id="280238"/>
    <lineage>
        <taxon>Bacteria</taxon>
        <taxon>Bacillati</taxon>
        <taxon>Actinomycetota</taxon>
        <taxon>Actinomycetes</taxon>
        <taxon>Streptosporangiales</taxon>
        <taxon>Nocardiopsidaceae</taxon>
        <taxon>Nocardiopsis</taxon>
    </lineage>
</organism>
<protein>
    <recommendedName>
        <fullName evidence="1">SGNH hydrolase-type esterase domain-containing protein</fullName>
    </recommendedName>
</protein>
<dbReference type="Pfam" id="PF13472">
    <property type="entry name" value="Lipase_GDSL_2"/>
    <property type="match status" value="1"/>
</dbReference>
<accession>A0ABP5E871</accession>
<evidence type="ECO:0000313" key="2">
    <source>
        <dbReference type="EMBL" id="GAA1991768.1"/>
    </source>
</evidence>
<comment type="caution">
    <text evidence="2">The sequence shown here is derived from an EMBL/GenBank/DDBJ whole genome shotgun (WGS) entry which is preliminary data.</text>
</comment>
<dbReference type="EMBL" id="BAAAPC010000006">
    <property type="protein sequence ID" value="GAA1991768.1"/>
    <property type="molecule type" value="Genomic_DNA"/>
</dbReference>
<proteinExistence type="predicted"/>
<name>A0ABP5E871_9ACTN</name>
<dbReference type="PANTHER" id="PTHR43784">
    <property type="entry name" value="GDSL-LIKE LIPASE/ACYLHYDROLASE, PUTATIVE (AFU_ORTHOLOGUE AFUA_2G00820)-RELATED"/>
    <property type="match status" value="1"/>
</dbReference>
<dbReference type="Proteomes" id="UP001501585">
    <property type="component" value="Unassembled WGS sequence"/>
</dbReference>
<dbReference type="Gene3D" id="3.40.50.1110">
    <property type="entry name" value="SGNH hydrolase"/>
    <property type="match status" value="1"/>
</dbReference>
<reference evidence="3" key="1">
    <citation type="journal article" date="2019" name="Int. J. Syst. Evol. Microbiol.">
        <title>The Global Catalogue of Microorganisms (GCM) 10K type strain sequencing project: providing services to taxonomists for standard genome sequencing and annotation.</title>
        <authorList>
            <consortium name="The Broad Institute Genomics Platform"/>
            <consortium name="The Broad Institute Genome Sequencing Center for Infectious Disease"/>
            <person name="Wu L."/>
            <person name="Ma J."/>
        </authorList>
    </citation>
    <scope>NUCLEOTIDE SEQUENCE [LARGE SCALE GENOMIC DNA]</scope>
    <source>
        <strain evidence="3">JCM 15313</strain>
    </source>
</reference>
<dbReference type="CDD" id="cd01830">
    <property type="entry name" value="XynE_like"/>
    <property type="match status" value="1"/>
</dbReference>
<sequence>MGVGDQGVVRRFRMALLWPVALPLLLVLGALTPLHLVTAQAGSLDRGVPAARPTPPPPPLAEHFDNAGISDDTDTAAADLDGAGRSLSAVALKRAGWGPGQRLTLHRTQLTWPDTAPGEPDNAVADGQEVGVSGRGDALTLLAAATGGTATGSGRIIYTDGTWDRYTVTVPDWATGPHPTKAIALPYANAPQGRIERPALLYARTVPADPAREVARVELPRAADDTARMHVFALGLRAPTSRWTGTWSTSTSGYAALGPWEDQTLRLAVRSTTGGPAVRVRLDNTFAAEPVAIGRVTIALRRSGAEAAHAPVPLTFGGAPGTRIPAGGQAFSDPATFRVPGGGDLLVSIHLPEPVTAAPVHSAATGTNYITDPGAGDATRAAGAGPFTGTIATWPFLTGIDVLGGPGAVVALGDSITDGVGSTPDANRRWPDVLSERLRSQSSVPHYGVLNQGISANRIVTDRYSGDGVSTDTGGVSAPHRLDRDVLAQTSAHTVIVFEGVNDVRHTGTTPRQVTLGLAEIATRTRAHGKRVLVATVAPCGGFRDCTDDVDAKRREVNAFIRANGKRGGLFDGVLDFDAVLRDPEAPERLRPAYDSGDHLHPGDAGLRAIAESIDLDMLGTPA</sequence>
<evidence type="ECO:0000259" key="1">
    <source>
        <dbReference type="Pfam" id="PF13472"/>
    </source>
</evidence>
<keyword evidence="3" id="KW-1185">Reference proteome</keyword>
<dbReference type="InterPro" id="IPR036514">
    <property type="entry name" value="SGNH_hydro_sf"/>
</dbReference>
<dbReference type="SUPFAM" id="SSF52266">
    <property type="entry name" value="SGNH hydrolase"/>
    <property type="match status" value="1"/>
</dbReference>
<dbReference type="InterPro" id="IPR053140">
    <property type="entry name" value="GDSL_Rv0518-like"/>
</dbReference>
<evidence type="ECO:0000313" key="3">
    <source>
        <dbReference type="Proteomes" id="UP001501585"/>
    </source>
</evidence>
<feature type="domain" description="SGNH hydrolase-type esterase" evidence="1">
    <location>
        <begin position="411"/>
        <end position="608"/>
    </location>
</feature>
<dbReference type="InterPro" id="IPR013830">
    <property type="entry name" value="SGNH_hydro"/>
</dbReference>